<evidence type="ECO:0000256" key="2">
    <source>
        <dbReference type="ARBA" id="ARBA00023169"/>
    </source>
</evidence>
<comment type="similarity">
    <text evidence="1">Belongs to the bacterial sugar transferase family.</text>
</comment>
<dbReference type="GO" id="GO:0016780">
    <property type="term" value="F:phosphotransferase activity, for other substituted phosphate groups"/>
    <property type="evidence" value="ECO:0007669"/>
    <property type="project" value="TreeGrafter"/>
</dbReference>
<keyword evidence="3" id="KW-0812">Transmembrane</keyword>
<dbReference type="AlphaFoldDB" id="A0AAE3NNM1"/>
<keyword evidence="2" id="KW-0270">Exopolysaccharide synthesis</keyword>
<feature type="transmembrane region" description="Helical" evidence="3">
    <location>
        <begin position="37"/>
        <end position="57"/>
    </location>
</feature>
<dbReference type="Proteomes" id="UP001220964">
    <property type="component" value="Unassembled WGS sequence"/>
</dbReference>
<dbReference type="PANTHER" id="PTHR30576">
    <property type="entry name" value="COLANIC BIOSYNTHESIS UDP-GLUCOSE LIPID CARRIER TRANSFERASE"/>
    <property type="match status" value="1"/>
</dbReference>
<proteinExistence type="inferred from homology"/>
<dbReference type="PANTHER" id="PTHR30576:SF0">
    <property type="entry name" value="UNDECAPRENYL-PHOSPHATE N-ACETYLGALACTOSAMINYL 1-PHOSPHATE TRANSFERASE-RELATED"/>
    <property type="match status" value="1"/>
</dbReference>
<evidence type="ECO:0000313" key="6">
    <source>
        <dbReference type="Proteomes" id="UP001220964"/>
    </source>
</evidence>
<organism evidence="5 6">
    <name type="scientific">Psychromarinibacter sediminicola</name>
    <dbReference type="NCBI Taxonomy" id="3033385"/>
    <lineage>
        <taxon>Bacteria</taxon>
        <taxon>Pseudomonadati</taxon>
        <taxon>Pseudomonadota</taxon>
        <taxon>Alphaproteobacteria</taxon>
        <taxon>Rhodobacterales</taxon>
        <taxon>Paracoccaceae</taxon>
        <taxon>Psychromarinibacter</taxon>
    </lineage>
</organism>
<feature type="domain" description="Bacterial sugar transferase" evidence="4">
    <location>
        <begin position="32"/>
        <end position="214"/>
    </location>
</feature>
<keyword evidence="6" id="KW-1185">Reference proteome</keyword>
<keyword evidence="5" id="KW-0808">Transferase</keyword>
<evidence type="ECO:0000313" key="5">
    <source>
        <dbReference type="EMBL" id="MDF0599276.1"/>
    </source>
</evidence>
<keyword evidence="3" id="KW-0472">Membrane</keyword>
<name>A0AAE3NNM1_9RHOB</name>
<protein>
    <submittedName>
        <fullName evidence="5">Sugar transferase</fullName>
    </submittedName>
</protein>
<reference evidence="5" key="1">
    <citation type="submission" date="2023-03" db="EMBL/GenBank/DDBJ databases">
        <title>Multiphase analysis and comparison of six strains from genera Psychromarinibacter, Lutimaribacter, and Maritimibacter, including a novel species: Psychromarinibacter sediminicola sp. nov.</title>
        <authorList>
            <person name="Wang Y.-H."/>
            <person name="Ye M.-Q."/>
            <person name="Du Z.-J."/>
        </authorList>
    </citation>
    <scope>NUCLEOTIDE SEQUENCE</scope>
    <source>
        <strain evidence="5">C21-152</strain>
    </source>
</reference>
<comment type="caution">
    <text evidence="5">The sequence shown here is derived from an EMBL/GenBank/DDBJ whole genome shotgun (WGS) entry which is preliminary data.</text>
</comment>
<dbReference type="InterPro" id="IPR003362">
    <property type="entry name" value="Bact_transf"/>
</dbReference>
<accession>A0AAE3NNM1</accession>
<dbReference type="Pfam" id="PF02397">
    <property type="entry name" value="Bac_transf"/>
    <property type="match status" value="1"/>
</dbReference>
<keyword evidence="3" id="KW-1133">Transmembrane helix</keyword>
<evidence type="ECO:0000256" key="1">
    <source>
        <dbReference type="ARBA" id="ARBA00006464"/>
    </source>
</evidence>
<evidence type="ECO:0000259" key="4">
    <source>
        <dbReference type="Pfam" id="PF02397"/>
    </source>
</evidence>
<dbReference type="EMBL" id="JARGYC010000001">
    <property type="protein sequence ID" value="MDF0599276.1"/>
    <property type="molecule type" value="Genomic_DNA"/>
</dbReference>
<gene>
    <name evidence="5" type="ORF">P1J78_00895</name>
</gene>
<sequence length="219" mass="24920">MARAFLADASVVGIHHHPNKTEKQSAVFWIGKRAFDIVMSLLLLPVLAGVALLLLFLNPWLNEGPLLFVQKRMGRDCRPFRALKFRTMRAAPEISRSAEGGLEFERITKLGHVLRKYRLDELPQILNVLWGDMSLIGPRPDCYEHAEHYLGSVPRYRHRHAVRPGISGLAQVEVGYVEGSAATRRKVSADLYYIANANHRMEIWLVWRTIVTIVGRKGF</sequence>
<evidence type="ECO:0000256" key="3">
    <source>
        <dbReference type="SAM" id="Phobius"/>
    </source>
</evidence>
<dbReference type="GO" id="GO:0000271">
    <property type="term" value="P:polysaccharide biosynthetic process"/>
    <property type="evidence" value="ECO:0007669"/>
    <property type="project" value="UniProtKB-KW"/>
</dbReference>
<dbReference type="RefSeq" id="WP_275565420.1">
    <property type="nucleotide sequence ID" value="NZ_JARGYC010000001.1"/>
</dbReference>